<accession>A0A2T0SQX4</accession>
<keyword evidence="2" id="KW-1185">Reference proteome</keyword>
<name>A0A2T0SQX4_9PSEU</name>
<reference evidence="1 2" key="1">
    <citation type="submission" date="2018-03" db="EMBL/GenBank/DDBJ databases">
        <title>Genomic Encyclopedia of Archaeal and Bacterial Type Strains, Phase II (KMG-II): from individual species to whole genera.</title>
        <authorList>
            <person name="Goeker M."/>
        </authorList>
    </citation>
    <scope>NUCLEOTIDE SEQUENCE [LARGE SCALE GENOMIC DNA]</scope>
    <source>
        <strain evidence="1 2">DSM 44720</strain>
    </source>
</reference>
<dbReference type="EMBL" id="PVTF01000013">
    <property type="protein sequence ID" value="PRY35806.1"/>
    <property type="molecule type" value="Genomic_DNA"/>
</dbReference>
<evidence type="ECO:0000313" key="2">
    <source>
        <dbReference type="Proteomes" id="UP000239494"/>
    </source>
</evidence>
<sequence>MPTTVCRACGGPSSPLRWACPCCVRATADRLDEIRAHAVAICTTGPSHEGRSAPVSTTGLHAALDTALGDPDPAVVVLSTLATLHRVASYVRHHRGEPGEWRCTIATETAYLRANAEWCAHQLWGHEFVEVVHELHARTGARSASPVR</sequence>
<gene>
    <name evidence="1" type="ORF">CLV43_113233</name>
</gene>
<proteinExistence type="predicted"/>
<evidence type="ECO:0000313" key="1">
    <source>
        <dbReference type="EMBL" id="PRY35806.1"/>
    </source>
</evidence>
<dbReference type="AlphaFoldDB" id="A0A2T0SQX4"/>
<dbReference type="RefSeq" id="WP_106193390.1">
    <property type="nucleotide sequence ID" value="NZ_PVTF01000013.1"/>
</dbReference>
<organism evidence="1 2">
    <name type="scientific">Umezawaea tangerina</name>
    <dbReference type="NCBI Taxonomy" id="84725"/>
    <lineage>
        <taxon>Bacteria</taxon>
        <taxon>Bacillati</taxon>
        <taxon>Actinomycetota</taxon>
        <taxon>Actinomycetes</taxon>
        <taxon>Pseudonocardiales</taxon>
        <taxon>Pseudonocardiaceae</taxon>
        <taxon>Umezawaea</taxon>
    </lineage>
</organism>
<protein>
    <submittedName>
        <fullName evidence="1">Uncharacterized protein</fullName>
    </submittedName>
</protein>
<dbReference type="Proteomes" id="UP000239494">
    <property type="component" value="Unassembled WGS sequence"/>
</dbReference>
<comment type="caution">
    <text evidence="1">The sequence shown here is derived from an EMBL/GenBank/DDBJ whole genome shotgun (WGS) entry which is preliminary data.</text>
</comment>